<dbReference type="PANTHER" id="PTHR43308">
    <property type="entry name" value="OUTER MEMBRANE PROTEIN ALPHA-RELATED"/>
    <property type="match status" value="1"/>
</dbReference>
<accession>A0A1W1UGC0</accession>
<evidence type="ECO:0000313" key="4">
    <source>
        <dbReference type="Proteomes" id="UP000192368"/>
    </source>
</evidence>
<dbReference type="Pfam" id="PF00395">
    <property type="entry name" value="SLH"/>
    <property type="match status" value="2"/>
</dbReference>
<protein>
    <submittedName>
        <fullName evidence="3">S-layer homology domain-containing protein</fullName>
    </submittedName>
</protein>
<gene>
    <name evidence="3" type="ORF">SAMN00017477_0200</name>
</gene>
<dbReference type="InterPro" id="IPR051465">
    <property type="entry name" value="Cell_Envelope_Struct_Comp"/>
</dbReference>
<dbReference type="EMBL" id="FWWR01000009">
    <property type="protein sequence ID" value="SMB80136.1"/>
    <property type="molecule type" value="Genomic_DNA"/>
</dbReference>
<feature type="region of interest" description="Disordered" evidence="1">
    <location>
        <begin position="693"/>
        <end position="714"/>
    </location>
</feature>
<dbReference type="AlphaFoldDB" id="A0A1W1UGC0"/>
<feature type="domain" description="SLH" evidence="2">
    <location>
        <begin position="893"/>
        <end position="949"/>
    </location>
</feature>
<name>A0A1W1UGC0_PEPAS</name>
<keyword evidence="4" id="KW-1185">Reference proteome</keyword>
<evidence type="ECO:0000313" key="3">
    <source>
        <dbReference type="EMBL" id="SMB80136.1"/>
    </source>
</evidence>
<reference evidence="4" key="1">
    <citation type="submission" date="2017-04" db="EMBL/GenBank/DDBJ databases">
        <authorList>
            <person name="Varghese N."/>
            <person name="Submissions S."/>
        </authorList>
    </citation>
    <scope>NUCLEOTIDE SEQUENCE [LARGE SCALE GENOMIC DNA]</scope>
    <source>
        <strain evidence="4">DSM 20463</strain>
    </source>
</reference>
<dbReference type="PANTHER" id="PTHR43308:SF5">
    <property type="entry name" value="S-LAYER PROTEIN _ PEPTIDOGLYCAN ENDO-BETA-N-ACETYLGLUCOSAMINIDASE"/>
    <property type="match status" value="1"/>
</dbReference>
<dbReference type="RefSeq" id="WP_084229912.1">
    <property type="nucleotide sequence ID" value="NZ_FWWR01000009.1"/>
</dbReference>
<organism evidence="3 4">
    <name type="scientific">Peptoniphilus asaccharolyticus DSM 20463</name>
    <dbReference type="NCBI Taxonomy" id="573058"/>
    <lineage>
        <taxon>Bacteria</taxon>
        <taxon>Bacillati</taxon>
        <taxon>Bacillota</taxon>
        <taxon>Tissierellia</taxon>
        <taxon>Tissierellales</taxon>
        <taxon>Peptoniphilaceae</taxon>
        <taxon>Peptoniphilus</taxon>
    </lineage>
</organism>
<dbReference type="PROSITE" id="PS51272">
    <property type="entry name" value="SLH"/>
    <property type="match status" value="2"/>
</dbReference>
<dbReference type="STRING" id="573058.SAMN00017477_0200"/>
<proteinExistence type="predicted"/>
<dbReference type="InterPro" id="IPR001119">
    <property type="entry name" value="SLH_dom"/>
</dbReference>
<sequence length="1036" mass="119397">MDKIKNQVVNLRGNLFRNRKKFLLCLICLVVCIFDINKCFGKTLWVFNPVGYFNESTSSDISTINLNISVNVSSDVTTQSYTWDLGFNMKNTARIGEYFAMFVFLPNNLDLSQTTIQVVDNDPMLADKEIQKKITLDKFLESTNENPDWDNISNNMNKFYSFKYGDSNFEKAWEMVFRDVKNDEEKTKDFLAEIEKWKQNQMFEYGIFIVTRANQEKDKKLIGDKNWIIEGKFKDEIYMNDEEIPILISQNRGKKSANYPNVTLEGAVMGPHDLDKDGCSNYREKNFYPSKSGYAPGYQNIYPKLHDKYTVEWNKNNVRDIDPGFEKLNIAGKEVIIYRYAINDGEEFINSDDILNALEVRSKKIEDKALRPLIRGSEKKEIEEYINKSGNVRSNEGYYIDGEGRFYLRNMPIEVMDFVTAKEKKSSENIPTYVSKTNENSILENLKISTRYKRLDKNIFISGIDEKQKYSNLISVEPIEFNLYVLPRKIDAFLKDRKTQDKDSEILYFWAIGVDVTKPKIDIEATKTSLNLKLTDLHQEEFNSLTANLDANKIVAEDNYSNTDKLTKEFKIFEEDNEVKLENFERGKKYILKAFVTDEAHNIAEGVIAEITTERESSVKPTVRQIRNINNNPALEVNAPKDSDLIIKLNGEIIDNEAKIEWNEETKSYVVELPNNIQNGALVSVSITEKGKNPTESEKISIDREPPSKKPVVEENETGDIKIEVEDVFGVLITINGEEKFVEITNKDRLQGLTIPINSNSKPMNIEVKYADEFLNYGESSVLEIIDSAELEPSIEVIDSAELEPSIEVRDSTELIPAERIEDNFRDNIASIDFRDLKPSSKVEEIKETKEAEKKILYPKYVFGYSDGTVRAEEFVTRAEVAAIIIRLKDKNYVDEKDLGSKSKWYDKYIEKAMENGYMRGYPDGTFKPDRYMTRAEFIYALGKLQNLGSETKKFSDIDGHWAENEIGNAYSRGILNGYEDGSFKPENNITRAEIMAIINRLQGRTSNENLKEISFKDLKGDEWYYQDIQLAAQDM</sequence>
<feature type="domain" description="SLH" evidence="2">
    <location>
        <begin position="950"/>
        <end position="1013"/>
    </location>
</feature>
<evidence type="ECO:0000256" key="1">
    <source>
        <dbReference type="SAM" id="MobiDB-lite"/>
    </source>
</evidence>
<evidence type="ECO:0000259" key="2">
    <source>
        <dbReference type="PROSITE" id="PS51272"/>
    </source>
</evidence>
<dbReference type="OrthoDB" id="1698971at2"/>
<dbReference type="Proteomes" id="UP000192368">
    <property type="component" value="Unassembled WGS sequence"/>
</dbReference>